<name>A0A7J9MMJ2_GOSSC</name>
<dbReference type="EMBL" id="JABFAF010000012">
    <property type="protein sequence ID" value="MBA0872180.1"/>
    <property type="molecule type" value="Genomic_DNA"/>
</dbReference>
<dbReference type="AlphaFoldDB" id="A0A7J9MMJ2"/>
<comment type="caution">
    <text evidence="1">The sequence shown here is derived from an EMBL/GenBank/DDBJ whole genome shotgun (WGS) entry which is preliminary data.</text>
</comment>
<feature type="non-terminal residue" evidence="1">
    <location>
        <position position="26"/>
    </location>
</feature>
<proteinExistence type="predicted"/>
<organism evidence="1 2">
    <name type="scientific">Gossypium schwendimanii</name>
    <name type="common">Cotton</name>
    <dbReference type="NCBI Taxonomy" id="34291"/>
    <lineage>
        <taxon>Eukaryota</taxon>
        <taxon>Viridiplantae</taxon>
        <taxon>Streptophyta</taxon>
        <taxon>Embryophyta</taxon>
        <taxon>Tracheophyta</taxon>
        <taxon>Spermatophyta</taxon>
        <taxon>Magnoliopsida</taxon>
        <taxon>eudicotyledons</taxon>
        <taxon>Gunneridae</taxon>
        <taxon>Pentapetalae</taxon>
        <taxon>rosids</taxon>
        <taxon>malvids</taxon>
        <taxon>Malvales</taxon>
        <taxon>Malvaceae</taxon>
        <taxon>Malvoideae</taxon>
        <taxon>Gossypium</taxon>
    </lineage>
</organism>
<dbReference type="Proteomes" id="UP000593576">
    <property type="component" value="Unassembled WGS sequence"/>
</dbReference>
<protein>
    <submittedName>
        <fullName evidence="1">Uncharacterized protein</fullName>
    </submittedName>
</protein>
<sequence>MVMKNQKWALFMRLLIELYEQFSKIV</sequence>
<gene>
    <name evidence="1" type="ORF">Goshw_008572</name>
</gene>
<accession>A0A7J9MMJ2</accession>
<keyword evidence="2" id="KW-1185">Reference proteome</keyword>
<reference evidence="1 2" key="1">
    <citation type="journal article" date="2019" name="Genome Biol. Evol.">
        <title>Insights into the evolution of the New World diploid cottons (Gossypium, subgenus Houzingenia) based on genome sequencing.</title>
        <authorList>
            <person name="Grover C.E."/>
            <person name="Arick M.A. 2nd"/>
            <person name="Thrash A."/>
            <person name="Conover J.L."/>
            <person name="Sanders W.S."/>
            <person name="Peterson D.G."/>
            <person name="Frelichowski J.E."/>
            <person name="Scheffler J.A."/>
            <person name="Scheffler B.E."/>
            <person name="Wendel J.F."/>
        </authorList>
    </citation>
    <scope>NUCLEOTIDE SEQUENCE [LARGE SCALE GENOMIC DNA]</scope>
    <source>
        <strain evidence="1">1</strain>
        <tissue evidence="1">Leaf</tissue>
    </source>
</reference>
<evidence type="ECO:0000313" key="2">
    <source>
        <dbReference type="Proteomes" id="UP000593576"/>
    </source>
</evidence>
<evidence type="ECO:0000313" key="1">
    <source>
        <dbReference type="EMBL" id="MBA0872180.1"/>
    </source>
</evidence>